<protein>
    <submittedName>
        <fullName evidence="2">Uncharacterized protein</fullName>
    </submittedName>
</protein>
<evidence type="ECO:0000256" key="1">
    <source>
        <dbReference type="SAM" id="MobiDB-lite"/>
    </source>
</evidence>
<feature type="region of interest" description="Disordered" evidence="1">
    <location>
        <begin position="179"/>
        <end position="224"/>
    </location>
</feature>
<gene>
    <name evidence="2" type="ORF">MARPO_0098s0018</name>
</gene>
<feature type="compositionally biased region" description="Pro residues" evidence="1">
    <location>
        <begin position="179"/>
        <end position="197"/>
    </location>
</feature>
<feature type="region of interest" description="Disordered" evidence="1">
    <location>
        <begin position="1"/>
        <end position="87"/>
    </location>
</feature>
<dbReference type="Proteomes" id="UP000244005">
    <property type="component" value="Unassembled WGS sequence"/>
</dbReference>
<organism evidence="2 3">
    <name type="scientific">Marchantia polymorpha</name>
    <name type="common">Common liverwort</name>
    <name type="synonym">Marchantia aquatica</name>
    <dbReference type="NCBI Taxonomy" id="3197"/>
    <lineage>
        <taxon>Eukaryota</taxon>
        <taxon>Viridiplantae</taxon>
        <taxon>Streptophyta</taxon>
        <taxon>Embryophyta</taxon>
        <taxon>Marchantiophyta</taxon>
        <taxon>Marchantiopsida</taxon>
        <taxon>Marchantiidae</taxon>
        <taxon>Marchantiales</taxon>
        <taxon>Marchantiaceae</taxon>
        <taxon>Marchantia</taxon>
    </lineage>
</organism>
<dbReference type="AlphaFoldDB" id="A0A2R6WF28"/>
<keyword evidence="3" id="KW-1185">Reference proteome</keyword>
<evidence type="ECO:0000313" key="2">
    <source>
        <dbReference type="EMBL" id="PTQ32463.1"/>
    </source>
</evidence>
<proteinExistence type="predicted"/>
<sequence>MQSPRERKRHLIHAQARGGLKLGASRGAGGSQRRATGPDGRMDDGEMAGGPNAGQPQSQSQRKAGAQAQRTPAPPQQGAHHHCSGSRSMVIVTAQSPAPMARVHDRNRDTPVTTHQNLPGVVRPFDQMLQGARAGEASDPPQDFGIGNRQLFRSTGAGRTSSSAPCLLVVFLFLRPPPPPPHLRLRLPPPNPSPSPGRLPLLFDRTPPLPSPPHSRGPSAARSE</sequence>
<dbReference type="EMBL" id="KZ772770">
    <property type="protein sequence ID" value="PTQ32463.1"/>
    <property type="molecule type" value="Genomic_DNA"/>
</dbReference>
<name>A0A2R6WF28_MARPO</name>
<accession>A0A2R6WF28</accession>
<feature type="compositionally biased region" description="Basic residues" evidence="1">
    <location>
        <begin position="1"/>
        <end position="12"/>
    </location>
</feature>
<evidence type="ECO:0000313" key="3">
    <source>
        <dbReference type="Proteomes" id="UP000244005"/>
    </source>
</evidence>
<reference evidence="3" key="1">
    <citation type="journal article" date="2017" name="Cell">
        <title>Insights into land plant evolution garnered from the Marchantia polymorpha genome.</title>
        <authorList>
            <person name="Bowman J.L."/>
            <person name="Kohchi T."/>
            <person name="Yamato K.T."/>
            <person name="Jenkins J."/>
            <person name="Shu S."/>
            <person name="Ishizaki K."/>
            <person name="Yamaoka S."/>
            <person name="Nishihama R."/>
            <person name="Nakamura Y."/>
            <person name="Berger F."/>
            <person name="Adam C."/>
            <person name="Aki S.S."/>
            <person name="Althoff F."/>
            <person name="Araki T."/>
            <person name="Arteaga-Vazquez M.A."/>
            <person name="Balasubrmanian S."/>
            <person name="Barry K."/>
            <person name="Bauer D."/>
            <person name="Boehm C.R."/>
            <person name="Briginshaw L."/>
            <person name="Caballero-Perez J."/>
            <person name="Catarino B."/>
            <person name="Chen F."/>
            <person name="Chiyoda S."/>
            <person name="Chovatia M."/>
            <person name="Davies K.M."/>
            <person name="Delmans M."/>
            <person name="Demura T."/>
            <person name="Dierschke T."/>
            <person name="Dolan L."/>
            <person name="Dorantes-Acosta A.E."/>
            <person name="Eklund D.M."/>
            <person name="Florent S.N."/>
            <person name="Flores-Sandoval E."/>
            <person name="Fujiyama A."/>
            <person name="Fukuzawa H."/>
            <person name="Galik B."/>
            <person name="Grimanelli D."/>
            <person name="Grimwood J."/>
            <person name="Grossniklaus U."/>
            <person name="Hamada T."/>
            <person name="Haseloff J."/>
            <person name="Hetherington A.J."/>
            <person name="Higo A."/>
            <person name="Hirakawa Y."/>
            <person name="Hundley H.N."/>
            <person name="Ikeda Y."/>
            <person name="Inoue K."/>
            <person name="Inoue S.I."/>
            <person name="Ishida S."/>
            <person name="Jia Q."/>
            <person name="Kakita M."/>
            <person name="Kanazawa T."/>
            <person name="Kawai Y."/>
            <person name="Kawashima T."/>
            <person name="Kennedy M."/>
            <person name="Kinose K."/>
            <person name="Kinoshita T."/>
            <person name="Kohara Y."/>
            <person name="Koide E."/>
            <person name="Komatsu K."/>
            <person name="Kopischke S."/>
            <person name="Kubo M."/>
            <person name="Kyozuka J."/>
            <person name="Lagercrantz U."/>
            <person name="Lin S.S."/>
            <person name="Lindquist E."/>
            <person name="Lipzen A.M."/>
            <person name="Lu C.W."/>
            <person name="De Luna E."/>
            <person name="Martienssen R.A."/>
            <person name="Minamino N."/>
            <person name="Mizutani M."/>
            <person name="Mizutani M."/>
            <person name="Mochizuki N."/>
            <person name="Monte I."/>
            <person name="Mosher R."/>
            <person name="Nagasaki H."/>
            <person name="Nakagami H."/>
            <person name="Naramoto S."/>
            <person name="Nishitani K."/>
            <person name="Ohtani M."/>
            <person name="Okamoto T."/>
            <person name="Okumura M."/>
            <person name="Phillips J."/>
            <person name="Pollak B."/>
            <person name="Reinders A."/>
            <person name="Rovekamp M."/>
            <person name="Sano R."/>
            <person name="Sawa S."/>
            <person name="Schmid M.W."/>
            <person name="Shirakawa M."/>
            <person name="Solano R."/>
            <person name="Spunde A."/>
            <person name="Suetsugu N."/>
            <person name="Sugano S."/>
            <person name="Sugiyama A."/>
            <person name="Sun R."/>
            <person name="Suzuki Y."/>
            <person name="Takenaka M."/>
            <person name="Takezawa D."/>
            <person name="Tomogane H."/>
            <person name="Tsuzuki M."/>
            <person name="Ueda T."/>
            <person name="Umeda M."/>
            <person name="Ward J.M."/>
            <person name="Watanabe Y."/>
            <person name="Yazaki K."/>
            <person name="Yokoyama R."/>
            <person name="Yoshitake Y."/>
            <person name="Yotsui I."/>
            <person name="Zachgo S."/>
            <person name="Schmutz J."/>
        </authorList>
    </citation>
    <scope>NUCLEOTIDE SEQUENCE [LARGE SCALE GENOMIC DNA]</scope>
    <source>
        <strain evidence="3">Tak-1</strain>
    </source>
</reference>